<feature type="compositionally biased region" description="Polar residues" evidence="1">
    <location>
        <begin position="66"/>
        <end position="79"/>
    </location>
</feature>
<accession>A0A0K0FB94</accession>
<keyword evidence="2" id="KW-1185">Reference proteome</keyword>
<protein>
    <submittedName>
        <fullName evidence="3">Uncharacterized protein</fullName>
    </submittedName>
</protein>
<proteinExistence type="predicted"/>
<sequence>MRRYQFTQNLYYKISNKEIIYAISVGISQCSYGEIENCGLLLFKFFRTFNNVFDKIKKIDEHNSKKGTNSMKTTTSNENSADKGKKIKFKNSFSYYFNNRIVSEKVFTFMYSEQKES</sequence>
<dbReference type="AlphaFoldDB" id="A0A0K0FB94"/>
<evidence type="ECO:0000313" key="3">
    <source>
        <dbReference type="WBParaSite" id="SVE_0610100.1"/>
    </source>
</evidence>
<name>A0A0K0FB94_STRVS</name>
<dbReference type="STRING" id="75913.A0A0K0FB94"/>
<dbReference type="Proteomes" id="UP000035680">
    <property type="component" value="Unassembled WGS sequence"/>
</dbReference>
<reference evidence="3" key="2">
    <citation type="submission" date="2015-08" db="UniProtKB">
        <authorList>
            <consortium name="WormBaseParasite"/>
        </authorList>
    </citation>
    <scope>IDENTIFICATION</scope>
</reference>
<evidence type="ECO:0000256" key="1">
    <source>
        <dbReference type="SAM" id="MobiDB-lite"/>
    </source>
</evidence>
<evidence type="ECO:0000313" key="2">
    <source>
        <dbReference type="Proteomes" id="UP000035680"/>
    </source>
</evidence>
<feature type="region of interest" description="Disordered" evidence="1">
    <location>
        <begin position="63"/>
        <end position="82"/>
    </location>
</feature>
<organism evidence="2 3">
    <name type="scientific">Strongyloides venezuelensis</name>
    <name type="common">Threadworm</name>
    <dbReference type="NCBI Taxonomy" id="75913"/>
    <lineage>
        <taxon>Eukaryota</taxon>
        <taxon>Metazoa</taxon>
        <taxon>Ecdysozoa</taxon>
        <taxon>Nematoda</taxon>
        <taxon>Chromadorea</taxon>
        <taxon>Rhabditida</taxon>
        <taxon>Tylenchina</taxon>
        <taxon>Panagrolaimomorpha</taxon>
        <taxon>Strongyloidoidea</taxon>
        <taxon>Strongyloididae</taxon>
        <taxon>Strongyloides</taxon>
    </lineage>
</organism>
<reference evidence="2" key="1">
    <citation type="submission" date="2014-07" db="EMBL/GenBank/DDBJ databases">
        <authorList>
            <person name="Martin A.A"/>
            <person name="De Silva N."/>
        </authorList>
    </citation>
    <scope>NUCLEOTIDE SEQUENCE</scope>
</reference>
<dbReference type="WBParaSite" id="SVE_0610100.1">
    <property type="protein sequence ID" value="SVE_0610100.1"/>
    <property type="gene ID" value="SVE_0610100"/>
</dbReference>